<accession>A0ABQ2B399</accession>
<reference evidence="15" key="1">
    <citation type="journal article" date="2019" name="Int. J. Syst. Evol. Microbiol.">
        <title>The Global Catalogue of Microorganisms (GCM) 10K type strain sequencing project: providing services to taxonomists for standard genome sequencing and annotation.</title>
        <authorList>
            <consortium name="The Broad Institute Genomics Platform"/>
            <consortium name="The Broad Institute Genome Sequencing Center for Infectious Disease"/>
            <person name="Wu L."/>
            <person name="Ma J."/>
        </authorList>
    </citation>
    <scope>NUCLEOTIDE SEQUENCE [LARGE SCALE GENOMIC DNA]</scope>
    <source>
        <strain evidence="15">CCM 8653</strain>
    </source>
</reference>
<evidence type="ECO:0000256" key="8">
    <source>
        <dbReference type="ARBA" id="ARBA00023163"/>
    </source>
</evidence>
<dbReference type="Gene3D" id="1.10.10.1320">
    <property type="entry name" value="Anti-sigma factor, zinc-finger domain"/>
    <property type="match status" value="1"/>
</dbReference>
<evidence type="ECO:0000259" key="13">
    <source>
        <dbReference type="Pfam" id="PF22618"/>
    </source>
</evidence>
<keyword evidence="15" id="KW-1185">Reference proteome</keyword>
<evidence type="ECO:0000259" key="12">
    <source>
        <dbReference type="Pfam" id="PF10099"/>
    </source>
</evidence>
<evidence type="ECO:0000256" key="11">
    <source>
        <dbReference type="SAM" id="Phobius"/>
    </source>
</evidence>
<proteinExistence type="predicted"/>
<keyword evidence="8" id="KW-0804">Transcription</keyword>
<comment type="caution">
    <text evidence="14">The sequence shown here is derived from an EMBL/GenBank/DDBJ whole genome shotgun (WGS) entry which is preliminary data.</text>
</comment>
<evidence type="ECO:0000256" key="4">
    <source>
        <dbReference type="ARBA" id="ARBA00022692"/>
    </source>
</evidence>
<dbReference type="PANTHER" id="PTHR37461:SF1">
    <property type="entry name" value="ANTI-SIGMA-K FACTOR RSKA"/>
    <property type="match status" value="1"/>
</dbReference>
<evidence type="ECO:0000256" key="7">
    <source>
        <dbReference type="ARBA" id="ARBA00023136"/>
    </source>
</evidence>
<dbReference type="InterPro" id="IPR053877">
    <property type="entry name" value="RskA_N"/>
</dbReference>
<keyword evidence="7 11" id="KW-0472">Membrane</keyword>
<evidence type="ECO:0000256" key="9">
    <source>
        <dbReference type="ARBA" id="ARBA00029829"/>
    </source>
</evidence>
<name>A0ABQ2B399_9MICO</name>
<evidence type="ECO:0000313" key="15">
    <source>
        <dbReference type="Proteomes" id="UP000632535"/>
    </source>
</evidence>
<dbReference type="RefSeq" id="WP_188522148.1">
    <property type="nucleotide sequence ID" value="NZ_BMDG01000002.1"/>
</dbReference>
<feature type="transmembrane region" description="Helical" evidence="11">
    <location>
        <begin position="96"/>
        <end position="117"/>
    </location>
</feature>
<organism evidence="14 15">
    <name type="scientific">Isoptericola cucumis</name>
    <dbReference type="NCBI Taxonomy" id="1776856"/>
    <lineage>
        <taxon>Bacteria</taxon>
        <taxon>Bacillati</taxon>
        <taxon>Actinomycetota</taxon>
        <taxon>Actinomycetes</taxon>
        <taxon>Micrococcales</taxon>
        <taxon>Promicromonosporaceae</taxon>
        <taxon>Isoptericola</taxon>
    </lineage>
</organism>
<dbReference type="PANTHER" id="PTHR37461">
    <property type="entry name" value="ANTI-SIGMA-K FACTOR RSKA"/>
    <property type="match status" value="1"/>
</dbReference>
<keyword evidence="4 11" id="KW-0812">Transmembrane</keyword>
<evidence type="ECO:0000256" key="1">
    <source>
        <dbReference type="ARBA" id="ARBA00004167"/>
    </source>
</evidence>
<evidence type="ECO:0000256" key="3">
    <source>
        <dbReference type="ARBA" id="ARBA00022475"/>
    </source>
</evidence>
<feature type="domain" description="Anti-sigma K factor RskA C-terminal" evidence="12">
    <location>
        <begin position="100"/>
        <end position="234"/>
    </location>
</feature>
<dbReference type="InterPro" id="IPR041916">
    <property type="entry name" value="Anti_sigma_zinc_sf"/>
</dbReference>
<gene>
    <name evidence="14" type="ORF">GCM10007368_05640</name>
</gene>
<evidence type="ECO:0000256" key="6">
    <source>
        <dbReference type="ARBA" id="ARBA00023015"/>
    </source>
</evidence>
<evidence type="ECO:0000256" key="5">
    <source>
        <dbReference type="ARBA" id="ARBA00022989"/>
    </source>
</evidence>
<keyword evidence="5 11" id="KW-1133">Transmembrane helix</keyword>
<comment type="subcellular location">
    <subcellularLocation>
        <location evidence="2">Cell membrane</location>
    </subcellularLocation>
    <subcellularLocation>
        <location evidence="1">Membrane</location>
        <topology evidence="1">Single-pass membrane protein</topology>
    </subcellularLocation>
</comment>
<sequence>MADDDTARVAWDLLPAYALDAVDDLERRAVERLLGSDPQARRALDEYRDVVAAFTVDEAPPAHLRGEVLARVARTSQTAPRGPVTAPARPPRRRRALVAALAAAAAVAVAVPTTIAVREHGETVRLEAQADRVAQMLADPDARLVTGPIAGGGEATALVSGDDVLVSAAGMPDPGEGHDWQLWVVAGGSPESAGLMPAATGGVSRALVEGGAGEVVAVTLEPEGGSEQPTTDPVVALET</sequence>
<keyword evidence="3" id="KW-1003">Cell membrane</keyword>
<evidence type="ECO:0000256" key="10">
    <source>
        <dbReference type="ARBA" id="ARBA00030803"/>
    </source>
</evidence>
<dbReference type="InterPro" id="IPR051474">
    <property type="entry name" value="Anti-sigma-K/W_factor"/>
</dbReference>
<dbReference type="InterPro" id="IPR018764">
    <property type="entry name" value="RskA_C"/>
</dbReference>
<dbReference type="Proteomes" id="UP000632535">
    <property type="component" value="Unassembled WGS sequence"/>
</dbReference>
<protein>
    <recommendedName>
        <fullName evidence="10">Regulator of SigK</fullName>
    </recommendedName>
    <alternativeName>
        <fullName evidence="9">Sigma-K anti-sigma factor RskA</fullName>
    </alternativeName>
</protein>
<dbReference type="Pfam" id="PF10099">
    <property type="entry name" value="RskA_C"/>
    <property type="match status" value="1"/>
</dbReference>
<keyword evidence="6" id="KW-0805">Transcription regulation</keyword>
<evidence type="ECO:0000313" key="14">
    <source>
        <dbReference type="EMBL" id="GGI05335.1"/>
    </source>
</evidence>
<dbReference type="EMBL" id="BMDG01000002">
    <property type="protein sequence ID" value="GGI05335.1"/>
    <property type="molecule type" value="Genomic_DNA"/>
</dbReference>
<dbReference type="Pfam" id="PF22618">
    <property type="entry name" value="RskA_N"/>
    <property type="match status" value="1"/>
</dbReference>
<feature type="domain" description="Anti-sigma-K factor RskA N-terminal" evidence="13">
    <location>
        <begin position="13"/>
        <end position="51"/>
    </location>
</feature>
<evidence type="ECO:0000256" key="2">
    <source>
        <dbReference type="ARBA" id="ARBA00004236"/>
    </source>
</evidence>